<name>A0A8R1TMI6_ONCVO</name>
<dbReference type="AlphaFoldDB" id="A0A8R1TMI6"/>
<accession>A0A8R1TMI6</accession>
<reference evidence="1" key="2">
    <citation type="submission" date="2022-06" db="UniProtKB">
        <authorList>
            <consortium name="EnsemblMetazoa"/>
        </authorList>
    </citation>
    <scope>IDENTIFICATION</scope>
</reference>
<sequence length="306" mass="35198">MLKPHQNIIRYNYGSLPSIDFIYIYICIVREACIHYSLIKNERYSNYCRISDGEILLCTFNRDGKKIGENGRRLEINEEEAERASLPICEESWLTEAEWASLPEDDDYDSEMLGHQWRRVALNWTRTISTRFPYITSAGCCGAEGFQPADIANILGQFRRKLVPPQADANTVVCIDGIPIIVYGICGRQFETIKRWHIHSSRMHKQDGFCSNCDHNLLLPSSFTQKCAAVELHVLEWCPRTRAVAMNERQTKTTKKIGLSAADLILWGEKRTHRTSSFQIIRKVRIFGLSTQTTRRCLSQSQPFSI</sequence>
<keyword evidence="2" id="KW-1185">Reference proteome</keyword>
<dbReference type="Proteomes" id="UP000024404">
    <property type="component" value="Unassembled WGS sequence"/>
</dbReference>
<dbReference type="EnsemblMetazoa" id="OVOC12014.1">
    <property type="protein sequence ID" value="OVOC12014.1"/>
    <property type="gene ID" value="WBGene00248823"/>
</dbReference>
<reference evidence="2" key="1">
    <citation type="submission" date="2013-10" db="EMBL/GenBank/DDBJ databases">
        <title>Genome sequencing of Onchocerca volvulus.</title>
        <authorList>
            <person name="Cotton J."/>
            <person name="Tsai J."/>
            <person name="Stanley E."/>
            <person name="Tracey A."/>
            <person name="Holroyd N."/>
            <person name="Lustigman S."/>
            <person name="Berriman M."/>
        </authorList>
    </citation>
    <scope>NUCLEOTIDE SEQUENCE</scope>
</reference>
<evidence type="ECO:0000313" key="2">
    <source>
        <dbReference type="Proteomes" id="UP000024404"/>
    </source>
</evidence>
<proteinExistence type="predicted"/>
<evidence type="ECO:0000313" key="1">
    <source>
        <dbReference type="EnsemblMetazoa" id="OVOC12014.1"/>
    </source>
</evidence>
<protein>
    <submittedName>
        <fullName evidence="1">Uncharacterized protein</fullName>
    </submittedName>
</protein>
<dbReference type="EMBL" id="CMVM020000390">
    <property type="status" value="NOT_ANNOTATED_CDS"/>
    <property type="molecule type" value="Genomic_DNA"/>
</dbReference>
<organism evidence="1 2">
    <name type="scientific">Onchocerca volvulus</name>
    <dbReference type="NCBI Taxonomy" id="6282"/>
    <lineage>
        <taxon>Eukaryota</taxon>
        <taxon>Metazoa</taxon>
        <taxon>Ecdysozoa</taxon>
        <taxon>Nematoda</taxon>
        <taxon>Chromadorea</taxon>
        <taxon>Rhabditida</taxon>
        <taxon>Spirurina</taxon>
        <taxon>Spiruromorpha</taxon>
        <taxon>Filarioidea</taxon>
        <taxon>Onchocercidae</taxon>
        <taxon>Onchocerca</taxon>
    </lineage>
</organism>